<dbReference type="PROSITE" id="PS00973">
    <property type="entry name" value="USP_2"/>
    <property type="match status" value="1"/>
</dbReference>
<evidence type="ECO:0008006" key="11">
    <source>
        <dbReference type="Google" id="ProtNLM"/>
    </source>
</evidence>
<sequence length="1069" mass="115889">MGKKQKRKRTVGLSTSSPRTGSPIAATKGVEQVFTLDGETGEHVDDENDVGSGAVSMEEPGLIGCKHLESGLNLEKLGTQLARGGLVSQCHECSQVVSLTRRDKEGSSKVVKRKGTCPSAADGTGGQKLWICLVCGVINCGSSLSFSEKSQQSGDGEEIVKMEAVTMPCTGLSHAKQHSLDREPSHPLAMEWGEDLACWCFVCEVKVDYSFSSALNLASKGEDAPSSKLESLQQAAKLVQDKLAQEANKVDAAPTNDDQGSESKVDEPAQVSSSNSIEAEVKPVKERRIMKGLMNLGNTCFFNSVMQNLLGVDMLWEHFSVEGSVREGPLTTALRKFFQEIDPKSEESFDFRTHDAGLSSSFRRTTRARLFSGSIGNTYTPRDLFGAISMKAPRFKGFQQQDSHELLRCLLDGLHTEEETLGTSKLQGKKGEDQEGESMTKKRETFVEKIFGGQLSSTVRCCLCGHSSVVYEPFLDLSLPIPSKQPNKKAVVHKDQAQVSSGQQSESLQALGKGSKEDVVKASSHVPTGISVHGGSSVAPEELLTAVPEAQQSVDEGQQILDAGNEGSMVFKHFSSGHQTFGNFEDIGYSTLASYGSAEEPCGMNEIDGSASVGDTVFYGPNPCPTSEATDNWKRSGEGEGQQQQKLEILTSESVPLLLGKGNDKLAAQRTNLAGGACKQTEVSVTSMQLHSGSNRVKRDEFYCAGNGGVLGLKEEDEGEEDGSVPMSLEGCLLAFTKSELLSGENAWGCENCSRQLHERQEEASSLKSSNNLDLESRRQDAMSGTQLQGSGKSLVQGTGTGVTKTSEVSDGKNIEMQIQTDELPKVEVLGGTGIFETSKTLEDALNGMNLVTVGLVQNRTLGKHNDYTNRESWKGEATSCSTTNEVAPQGEKDATLQGDAKAGVSKLKTNRDQERHFKEPPKVMVKRDAEKRFLIGKAPPILTVHLKRFAQDMRGRLSKLSGHVTFHEWLDISPFMDQRSSDKGVYRYRLIGIVEHSGTMRGGHYVAYVRGPVSGENGSEDVGPGSHTWFYISDSHVRQTSLESVLQSEAYLLFYEKCRIEEADCASF</sequence>
<keyword evidence="2" id="KW-0479">Metal-binding</keyword>
<feature type="region of interest" description="Disordered" evidence="6">
    <location>
        <begin position="1"/>
        <end position="26"/>
    </location>
</feature>
<evidence type="ECO:0000256" key="6">
    <source>
        <dbReference type="SAM" id="MobiDB-lite"/>
    </source>
</evidence>
<dbReference type="SUPFAM" id="SSF57850">
    <property type="entry name" value="RING/U-box"/>
    <property type="match status" value="1"/>
</dbReference>
<dbReference type="InterPro" id="IPR028889">
    <property type="entry name" value="USP"/>
</dbReference>
<evidence type="ECO:0000256" key="1">
    <source>
        <dbReference type="ARBA" id="ARBA00009085"/>
    </source>
</evidence>
<protein>
    <recommendedName>
        <fullName evidence="11">Ubiquitinyl hydrolase 1</fullName>
    </recommendedName>
</protein>
<feature type="region of interest" description="Disordered" evidence="6">
    <location>
        <begin position="488"/>
        <end position="516"/>
    </location>
</feature>
<dbReference type="PROSITE" id="PS50271">
    <property type="entry name" value="ZF_UBP"/>
    <property type="match status" value="1"/>
</dbReference>
<comment type="similarity">
    <text evidence="1">Belongs to the peptidase C19 family.</text>
</comment>
<feature type="region of interest" description="Disordered" evidence="6">
    <location>
        <begin position="867"/>
        <end position="916"/>
    </location>
</feature>
<dbReference type="Gene3D" id="3.30.40.10">
    <property type="entry name" value="Zinc/RING finger domain, C3HC4 (zinc finger)"/>
    <property type="match status" value="1"/>
</dbReference>
<accession>A0ABP1AKX0</accession>
<dbReference type="InterPro" id="IPR013083">
    <property type="entry name" value="Znf_RING/FYVE/PHD"/>
</dbReference>
<evidence type="ECO:0000256" key="4">
    <source>
        <dbReference type="ARBA" id="ARBA00022833"/>
    </source>
</evidence>
<dbReference type="PANTHER" id="PTHR21646:SF39">
    <property type="entry name" value="UBIQUITIN CARBOXYL-TERMINAL HYDROLASE 16"/>
    <property type="match status" value="1"/>
</dbReference>
<evidence type="ECO:0000256" key="5">
    <source>
        <dbReference type="PROSITE-ProRule" id="PRU00502"/>
    </source>
</evidence>
<organism evidence="9 10">
    <name type="scientific">Sphagnum jensenii</name>
    <dbReference type="NCBI Taxonomy" id="128206"/>
    <lineage>
        <taxon>Eukaryota</taxon>
        <taxon>Viridiplantae</taxon>
        <taxon>Streptophyta</taxon>
        <taxon>Embryophyta</taxon>
        <taxon>Bryophyta</taxon>
        <taxon>Sphagnophytina</taxon>
        <taxon>Sphagnopsida</taxon>
        <taxon>Sphagnales</taxon>
        <taxon>Sphagnaceae</taxon>
        <taxon>Sphagnum</taxon>
    </lineage>
</organism>
<dbReference type="PROSITE" id="PS50235">
    <property type="entry name" value="USP_3"/>
    <property type="match status" value="1"/>
</dbReference>
<dbReference type="InterPro" id="IPR001394">
    <property type="entry name" value="Peptidase_C19_UCH"/>
</dbReference>
<dbReference type="SUPFAM" id="SSF54001">
    <property type="entry name" value="Cysteine proteinases"/>
    <property type="match status" value="1"/>
</dbReference>
<feature type="compositionally biased region" description="Polar residues" evidence="6">
    <location>
        <begin position="783"/>
        <end position="807"/>
    </location>
</feature>
<feature type="region of interest" description="Disordered" evidence="6">
    <location>
        <begin position="249"/>
        <end position="278"/>
    </location>
</feature>
<gene>
    <name evidence="9" type="ORF">CSSPJE1EN2_LOCUS6191</name>
</gene>
<feature type="compositionally biased region" description="Polar residues" evidence="6">
    <location>
        <begin position="497"/>
        <end position="508"/>
    </location>
</feature>
<reference evidence="9" key="1">
    <citation type="submission" date="2024-03" db="EMBL/GenBank/DDBJ databases">
        <authorList>
            <consortium name="ELIXIR-Norway"/>
            <consortium name="Elixir Norway"/>
        </authorList>
    </citation>
    <scope>NUCLEOTIDE SEQUENCE</scope>
</reference>
<evidence type="ECO:0000313" key="10">
    <source>
        <dbReference type="Proteomes" id="UP001497522"/>
    </source>
</evidence>
<dbReference type="Pfam" id="PF02148">
    <property type="entry name" value="zf-UBP"/>
    <property type="match status" value="1"/>
</dbReference>
<keyword evidence="4" id="KW-0862">Zinc</keyword>
<feature type="compositionally biased region" description="Basic residues" evidence="6">
    <location>
        <begin position="1"/>
        <end position="10"/>
    </location>
</feature>
<evidence type="ECO:0000259" key="7">
    <source>
        <dbReference type="PROSITE" id="PS50235"/>
    </source>
</evidence>
<feature type="region of interest" description="Disordered" evidence="6">
    <location>
        <begin position="420"/>
        <end position="440"/>
    </location>
</feature>
<feature type="region of interest" description="Disordered" evidence="6">
    <location>
        <begin position="761"/>
        <end position="808"/>
    </location>
</feature>
<dbReference type="InterPro" id="IPR018200">
    <property type="entry name" value="USP_CS"/>
</dbReference>
<feature type="compositionally biased region" description="Basic and acidic residues" evidence="6">
    <location>
        <begin position="429"/>
        <end position="440"/>
    </location>
</feature>
<evidence type="ECO:0000259" key="8">
    <source>
        <dbReference type="PROSITE" id="PS50271"/>
    </source>
</evidence>
<evidence type="ECO:0000256" key="3">
    <source>
        <dbReference type="ARBA" id="ARBA00022771"/>
    </source>
</evidence>
<dbReference type="InterPro" id="IPR001607">
    <property type="entry name" value="Znf_UBP"/>
</dbReference>
<keyword evidence="3 5" id="KW-0863">Zinc-finger</keyword>
<dbReference type="InterPro" id="IPR050185">
    <property type="entry name" value="Ub_carboxyl-term_hydrolase"/>
</dbReference>
<dbReference type="Pfam" id="PF00443">
    <property type="entry name" value="UCH"/>
    <property type="match status" value="1"/>
</dbReference>
<name>A0ABP1AKX0_9BRYO</name>
<evidence type="ECO:0000313" key="9">
    <source>
        <dbReference type="EMBL" id="CAK9863196.1"/>
    </source>
</evidence>
<feature type="domain" description="USP" evidence="7">
    <location>
        <begin position="291"/>
        <end position="1059"/>
    </location>
</feature>
<dbReference type="InterPro" id="IPR038765">
    <property type="entry name" value="Papain-like_cys_pep_sf"/>
</dbReference>
<feature type="domain" description="UBP-type" evidence="8">
    <location>
        <begin position="63"/>
        <end position="228"/>
    </location>
</feature>
<dbReference type="Proteomes" id="UP001497522">
    <property type="component" value="Chromosome 13"/>
</dbReference>
<proteinExistence type="inferred from homology"/>
<dbReference type="PANTHER" id="PTHR21646">
    <property type="entry name" value="UBIQUITIN CARBOXYL-TERMINAL HYDROLASE"/>
    <property type="match status" value="1"/>
</dbReference>
<dbReference type="PROSITE" id="PS00972">
    <property type="entry name" value="USP_1"/>
    <property type="match status" value="1"/>
</dbReference>
<keyword evidence="10" id="KW-1185">Reference proteome</keyword>
<feature type="region of interest" description="Disordered" evidence="6">
    <location>
        <begin position="622"/>
        <end position="644"/>
    </location>
</feature>
<evidence type="ECO:0000256" key="2">
    <source>
        <dbReference type="ARBA" id="ARBA00022723"/>
    </source>
</evidence>
<dbReference type="Gene3D" id="3.90.70.10">
    <property type="entry name" value="Cysteine proteinases"/>
    <property type="match status" value="2"/>
</dbReference>
<dbReference type="EMBL" id="OZ023714">
    <property type="protein sequence ID" value="CAK9863196.1"/>
    <property type="molecule type" value="Genomic_DNA"/>
</dbReference>